<comment type="catalytic activity">
    <reaction evidence="6">
        <text>2 a quinone + NADH + H(+) = 2 a 1,4-benzosemiquinone + NAD(+)</text>
        <dbReference type="Rhea" id="RHEA:65952"/>
        <dbReference type="ChEBI" id="CHEBI:15378"/>
        <dbReference type="ChEBI" id="CHEBI:57540"/>
        <dbReference type="ChEBI" id="CHEBI:57945"/>
        <dbReference type="ChEBI" id="CHEBI:132124"/>
        <dbReference type="ChEBI" id="CHEBI:134225"/>
    </reaction>
</comment>
<dbReference type="NCBIfam" id="NF010075">
    <property type="entry name" value="PRK13556.1"/>
    <property type="match status" value="1"/>
</dbReference>
<dbReference type="GO" id="GO:0016491">
    <property type="term" value="F:oxidoreductase activity"/>
    <property type="evidence" value="ECO:0007669"/>
    <property type="project" value="UniProtKB-KW"/>
</dbReference>
<comment type="caution">
    <text evidence="8">The sequence shown here is derived from an EMBL/GenBank/DDBJ whole genome shotgun (WGS) entry which is preliminary data.</text>
</comment>
<evidence type="ECO:0000256" key="6">
    <source>
        <dbReference type="HAMAP-Rule" id="MF_01216"/>
    </source>
</evidence>
<dbReference type="InterPro" id="IPR003680">
    <property type="entry name" value="Flavodoxin_fold"/>
</dbReference>
<evidence type="ECO:0000256" key="4">
    <source>
        <dbReference type="ARBA" id="ARBA00023027"/>
    </source>
</evidence>
<evidence type="ECO:0000313" key="9">
    <source>
        <dbReference type="Proteomes" id="UP001596047"/>
    </source>
</evidence>
<comment type="cofactor">
    <cofactor evidence="6">
        <name>FMN</name>
        <dbReference type="ChEBI" id="CHEBI:58210"/>
    </cofactor>
    <text evidence="6">Binds 1 FMN per subunit.</text>
</comment>
<sequence>MAKLLHITAHPNDHEASYSMAVGKAFIDAYREANPQDEIIHLDLYNSVIPHIDADVFSGWGKLRSGSDASQLNDTEKAKVSRLNELVEQFIAADRYVFVTPMWNFSYPPVMKAYIDSVCIAGKTFKYTEKGPVGLLSDKSAIHIQARGGFYSEGPAVDMEMGHRHLSTIMQFFGINDFKGIFVEGMAAASDQASAIKEKAIAQAREEAKTFGKTKVGGAAN</sequence>
<dbReference type="PANTHER" id="PTHR43741">
    <property type="entry name" value="FMN-DEPENDENT NADH-AZOREDUCTASE 1"/>
    <property type="match status" value="1"/>
</dbReference>
<feature type="domain" description="Flavodoxin-like fold" evidence="7">
    <location>
        <begin position="3"/>
        <end position="206"/>
    </location>
</feature>
<dbReference type="RefSeq" id="WP_379186989.1">
    <property type="nucleotide sequence ID" value="NZ_JBHSOW010000016.1"/>
</dbReference>
<dbReference type="InterPro" id="IPR029039">
    <property type="entry name" value="Flavoprotein-like_sf"/>
</dbReference>
<comment type="caution">
    <text evidence="6">Lacks conserved residue(s) required for the propagation of feature annotation.</text>
</comment>
<evidence type="ECO:0000256" key="5">
    <source>
        <dbReference type="ARBA" id="ARBA00048542"/>
    </source>
</evidence>
<dbReference type="EC" id="1.6.5.-" evidence="6"/>
<accession>A0ABW0VUS6</accession>
<dbReference type="InterPro" id="IPR023048">
    <property type="entry name" value="NADH:quinone_OxRdtase_FMN_depd"/>
</dbReference>
<dbReference type="SUPFAM" id="SSF52218">
    <property type="entry name" value="Flavoproteins"/>
    <property type="match status" value="1"/>
</dbReference>
<dbReference type="InterPro" id="IPR050104">
    <property type="entry name" value="FMN-dep_NADH:Q_OxRdtase_AzoR1"/>
</dbReference>
<comment type="function">
    <text evidence="6">Also exhibits azoreductase activity. Catalyzes the reductive cleavage of the azo bond in aromatic azo compounds to the corresponding amines.</text>
</comment>
<dbReference type="HAMAP" id="MF_01216">
    <property type="entry name" value="Azoreductase_type1"/>
    <property type="match status" value="1"/>
</dbReference>
<proteinExistence type="inferred from homology"/>
<dbReference type="Proteomes" id="UP001596047">
    <property type="component" value="Unassembled WGS sequence"/>
</dbReference>
<name>A0ABW0VUS6_9BACL</name>
<keyword evidence="9" id="KW-1185">Reference proteome</keyword>
<evidence type="ECO:0000256" key="1">
    <source>
        <dbReference type="ARBA" id="ARBA00022630"/>
    </source>
</evidence>
<evidence type="ECO:0000256" key="3">
    <source>
        <dbReference type="ARBA" id="ARBA00023002"/>
    </source>
</evidence>
<dbReference type="EMBL" id="JBHSOW010000016">
    <property type="protein sequence ID" value="MFC5648534.1"/>
    <property type="molecule type" value="Genomic_DNA"/>
</dbReference>
<evidence type="ECO:0000259" key="7">
    <source>
        <dbReference type="Pfam" id="PF02525"/>
    </source>
</evidence>
<gene>
    <name evidence="6" type="primary">azoR</name>
    <name evidence="8" type="ORF">ACFPYJ_05210</name>
</gene>
<dbReference type="Gene3D" id="3.40.50.360">
    <property type="match status" value="1"/>
</dbReference>
<feature type="binding site" evidence="6">
    <location>
        <begin position="102"/>
        <end position="105"/>
    </location>
    <ligand>
        <name>FMN</name>
        <dbReference type="ChEBI" id="CHEBI:58210"/>
    </ligand>
</feature>
<keyword evidence="1 6" id="KW-0285">Flavoprotein</keyword>
<dbReference type="EC" id="1.7.1.17" evidence="6"/>
<comment type="subunit">
    <text evidence="6">Homodimer.</text>
</comment>
<comment type="catalytic activity">
    <reaction evidence="5">
        <text>N,N-dimethyl-1,4-phenylenediamine + anthranilate + 2 NAD(+) = 2-(4-dimethylaminophenyl)diazenylbenzoate + 2 NADH + 2 H(+)</text>
        <dbReference type="Rhea" id="RHEA:55872"/>
        <dbReference type="ChEBI" id="CHEBI:15378"/>
        <dbReference type="ChEBI" id="CHEBI:15783"/>
        <dbReference type="ChEBI" id="CHEBI:16567"/>
        <dbReference type="ChEBI" id="CHEBI:57540"/>
        <dbReference type="ChEBI" id="CHEBI:57945"/>
        <dbReference type="ChEBI" id="CHEBI:71579"/>
        <dbReference type="EC" id="1.7.1.17"/>
    </reaction>
    <physiologicalReaction direction="right-to-left" evidence="5">
        <dbReference type="Rhea" id="RHEA:55874"/>
    </physiologicalReaction>
</comment>
<evidence type="ECO:0000256" key="2">
    <source>
        <dbReference type="ARBA" id="ARBA00022643"/>
    </source>
</evidence>
<evidence type="ECO:0000313" key="8">
    <source>
        <dbReference type="EMBL" id="MFC5648534.1"/>
    </source>
</evidence>
<keyword evidence="3 6" id="KW-0560">Oxidoreductase</keyword>
<reference evidence="9" key="1">
    <citation type="journal article" date="2019" name="Int. J. Syst. Evol. Microbiol.">
        <title>The Global Catalogue of Microorganisms (GCM) 10K type strain sequencing project: providing services to taxonomists for standard genome sequencing and annotation.</title>
        <authorList>
            <consortium name="The Broad Institute Genomics Platform"/>
            <consortium name="The Broad Institute Genome Sequencing Center for Infectious Disease"/>
            <person name="Wu L."/>
            <person name="Ma J."/>
        </authorList>
    </citation>
    <scope>NUCLEOTIDE SEQUENCE [LARGE SCALE GENOMIC DNA]</scope>
    <source>
        <strain evidence="9">CGMCC 1.3240</strain>
    </source>
</reference>
<protein>
    <recommendedName>
        <fullName evidence="6">FMN dependent NADH:quinone oxidoreductase</fullName>
        <ecNumber evidence="6">1.6.5.-</ecNumber>
    </recommendedName>
    <alternativeName>
        <fullName evidence="6">Azo-dye reductase</fullName>
    </alternativeName>
    <alternativeName>
        <fullName evidence="6">FMN-dependent NADH-azo compound oxidoreductase</fullName>
    </alternativeName>
    <alternativeName>
        <fullName evidence="6">FMN-dependent NADH-azoreductase</fullName>
        <ecNumber evidence="6">1.7.1.17</ecNumber>
    </alternativeName>
</protein>
<feature type="binding site" evidence="6">
    <location>
        <begin position="17"/>
        <end position="19"/>
    </location>
    <ligand>
        <name>FMN</name>
        <dbReference type="ChEBI" id="CHEBI:58210"/>
    </ligand>
</feature>
<keyword evidence="2 6" id="KW-0288">FMN</keyword>
<organism evidence="8 9">
    <name type="scientific">Paenibacillus solisilvae</name>
    <dbReference type="NCBI Taxonomy" id="2486751"/>
    <lineage>
        <taxon>Bacteria</taxon>
        <taxon>Bacillati</taxon>
        <taxon>Bacillota</taxon>
        <taxon>Bacilli</taxon>
        <taxon>Bacillales</taxon>
        <taxon>Paenibacillaceae</taxon>
        <taxon>Paenibacillus</taxon>
    </lineage>
</organism>
<keyword evidence="4 6" id="KW-0520">NAD</keyword>
<comment type="function">
    <text evidence="6">Quinone reductase that provides resistance to thiol-specific stress caused by electrophilic quinones.</text>
</comment>
<comment type="similarity">
    <text evidence="6">Belongs to the azoreductase type 1 family.</text>
</comment>
<dbReference type="PANTHER" id="PTHR43741:SF7">
    <property type="entry name" value="FMN-DEPENDENT NADH:QUINONE OXIDOREDUCTASE"/>
    <property type="match status" value="1"/>
</dbReference>
<dbReference type="Pfam" id="PF02525">
    <property type="entry name" value="Flavodoxin_2"/>
    <property type="match status" value="1"/>
</dbReference>